<protein>
    <submittedName>
        <fullName evidence="1">Uncharacterized protein</fullName>
    </submittedName>
</protein>
<gene>
    <name evidence="1" type="ORF">BN877_II0923</name>
</gene>
<accession>U4Q0E6</accession>
<dbReference type="HOGENOM" id="CLU_2737312_0_0_5"/>
<evidence type="ECO:0000313" key="1">
    <source>
        <dbReference type="EMBL" id="CDI10719.1"/>
    </source>
</evidence>
<dbReference type="AlphaFoldDB" id="U4Q0E6"/>
<evidence type="ECO:0000313" key="2">
    <source>
        <dbReference type="Proteomes" id="UP000016944"/>
    </source>
</evidence>
<name>U4Q0E6_9HYPH</name>
<dbReference type="Proteomes" id="UP000016944">
    <property type="component" value="Chromosome II"/>
</dbReference>
<dbReference type="KEGG" id="rir:BN877_II0923"/>
<proteinExistence type="predicted"/>
<organism evidence="1 2">
    <name type="scientific">Agrobacterium pusense</name>
    <dbReference type="NCBI Taxonomy" id="648995"/>
    <lineage>
        <taxon>Bacteria</taxon>
        <taxon>Pseudomonadati</taxon>
        <taxon>Pseudomonadota</taxon>
        <taxon>Alphaproteobacteria</taxon>
        <taxon>Hyphomicrobiales</taxon>
        <taxon>Rhizobiaceae</taxon>
        <taxon>Rhizobium/Agrobacterium group</taxon>
        <taxon>Agrobacterium</taxon>
    </lineage>
</organism>
<reference evidence="1 2" key="1">
    <citation type="journal article" date="2013" name="Genome Announc.">
        <title>Complete Genome Sequence of the Sesbania Symbiont and Rice Growth-Promoting Endophyte Rhizobium sp. Strain IRBG74.</title>
        <authorList>
            <person name="Crook M.B."/>
            <person name="Mitra S."/>
            <person name="Ane J.M."/>
            <person name="Sadowsky M.J."/>
            <person name="Gyaneshwar P."/>
        </authorList>
    </citation>
    <scope>NUCLEOTIDE SEQUENCE [LARGE SCALE GENOMIC DNA]</scope>
    <source>
        <strain evidence="1 2">IRBG74</strain>
    </source>
</reference>
<sequence length="71" mass="8007">MAPSKHGAEAHLEDVRSQRAMMPSRGNINVPSIVRAAFYRLMKYKSPESYCGKRTLNKKVDIQSGNQLDLD</sequence>
<dbReference type="EMBL" id="HG518323">
    <property type="protein sequence ID" value="CDI10719.1"/>
    <property type="molecule type" value="Genomic_DNA"/>
</dbReference>